<evidence type="ECO:0000313" key="7">
    <source>
        <dbReference type="EMBL" id="MBB3726128.1"/>
    </source>
</evidence>
<name>A0A7W5Y9R0_9ACTN</name>
<dbReference type="Gene3D" id="3.20.20.80">
    <property type="entry name" value="Glycosidases"/>
    <property type="match status" value="1"/>
</dbReference>
<evidence type="ECO:0000256" key="3">
    <source>
        <dbReference type="ARBA" id="ARBA00012556"/>
    </source>
</evidence>
<dbReference type="GO" id="GO:0045490">
    <property type="term" value="P:pectin catabolic process"/>
    <property type="evidence" value="ECO:0007669"/>
    <property type="project" value="TreeGrafter"/>
</dbReference>
<proteinExistence type="inferred from homology"/>
<dbReference type="RefSeq" id="WP_183645621.1">
    <property type="nucleotide sequence ID" value="NZ_BAAAXX010000117.1"/>
</dbReference>
<keyword evidence="5 6" id="KW-0326">Glycosidase</keyword>
<dbReference type="InterPro" id="IPR011683">
    <property type="entry name" value="Glyco_hydro_53"/>
</dbReference>
<keyword evidence="8" id="KW-1185">Reference proteome</keyword>
<feature type="chain" id="PRO_5031592349" description="Arabinogalactan endo-beta-1,4-galactanase" evidence="6">
    <location>
        <begin position="23"/>
        <end position="366"/>
    </location>
</feature>
<reference evidence="7 8" key="1">
    <citation type="submission" date="2020-08" db="EMBL/GenBank/DDBJ databases">
        <title>Sequencing the genomes of 1000 actinobacteria strains.</title>
        <authorList>
            <person name="Klenk H.-P."/>
        </authorList>
    </citation>
    <scope>NUCLEOTIDE SEQUENCE [LARGE SCALE GENOMIC DNA]</scope>
    <source>
        <strain evidence="7 8">DSM 44320</strain>
    </source>
</reference>
<dbReference type="EC" id="3.2.1.89" evidence="3 6"/>
<gene>
    <name evidence="7" type="ORF">FHR33_001988</name>
</gene>
<evidence type="ECO:0000313" key="8">
    <source>
        <dbReference type="Proteomes" id="UP000579945"/>
    </source>
</evidence>
<protein>
    <recommendedName>
        <fullName evidence="3 6">Arabinogalactan endo-beta-1,4-galactanase</fullName>
        <ecNumber evidence="3 6">3.2.1.89</ecNumber>
    </recommendedName>
</protein>
<accession>A0A7W5Y9R0</accession>
<dbReference type="GO" id="GO:0031218">
    <property type="term" value="F:arabinogalactan endo-1,4-beta-galactosidase activity"/>
    <property type="evidence" value="ECO:0007669"/>
    <property type="project" value="UniProtKB-EC"/>
</dbReference>
<comment type="similarity">
    <text evidence="2 6">Belongs to the glycosyl hydrolase 53 family.</text>
</comment>
<dbReference type="GO" id="GO:0015926">
    <property type="term" value="F:glucosidase activity"/>
    <property type="evidence" value="ECO:0007669"/>
    <property type="project" value="InterPro"/>
</dbReference>
<dbReference type="GeneID" id="95388508"/>
<organism evidence="7 8">
    <name type="scientific">Nonomuraea dietziae</name>
    <dbReference type="NCBI Taxonomy" id="65515"/>
    <lineage>
        <taxon>Bacteria</taxon>
        <taxon>Bacillati</taxon>
        <taxon>Actinomycetota</taxon>
        <taxon>Actinomycetes</taxon>
        <taxon>Streptosporangiales</taxon>
        <taxon>Streptosporangiaceae</taxon>
        <taxon>Nonomuraea</taxon>
    </lineage>
</organism>
<dbReference type="PANTHER" id="PTHR34983">
    <property type="entry name" value="ARABINOGALACTAN ENDO-BETA-1,4-GALACTANASE A"/>
    <property type="match status" value="1"/>
</dbReference>
<evidence type="ECO:0000256" key="2">
    <source>
        <dbReference type="ARBA" id="ARBA00010687"/>
    </source>
</evidence>
<dbReference type="PANTHER" id="PTHR34983:SF1">
    <property type="entry name" value="ARABINOGALACTAN ENDO-BETA-1,4-GALACTANASE A"/>
    <property type="match status" value="1"/>
</dbReference>
<keyword evidence="4 6" id="KW-0378">Hydrolase</keyword>
<comment type="catalytic activity">
    <reaction evidence="1 6">
        <text>The enzyme specifically hydrolyzes (1-&gt;4)-beta-D-galactosidic linkages in type I arabinogalactans.</text>
        <dbReference type="EC" id="3.2.1.89"/>
    </reaction>
</comment>
<feature type="signal peptide" evidence="6">
    <location>
        <begin position="1"/>
        <end position="22"/>
    </location>
</feature>
<evidence type="ECO:0000256" key="4">
    <source>
        <dbReference type="ARBA" id="ARBA00022801"/>
    </source>
</evidence>
<dbReference type="Proteomes" id="UP000579945">
    <property type="component" value="Unassembled WGS sequence"/>
</dbReference>
<dbReference type="InterPro" id="IPR017853">
    <property type="entry name" value="GH"/>
</dbReference>
<dbReference type="AlphaFoldDB" id="A0A7W5Y9R0"/>
<evidence type="ECO:0000256" key="5">
    <source>
        <dbReference type="ARBA" id="ARBA00023295"/>
    </source>
</evidence>
<dbReference type="SUPFAM" id="SSF51445">
    <property type="entry name" value="(Trans)glycosidases"/>
    <property type="match status" value="1"/>
</dbReference>
<dbReference type="Pfam" id="PF07745">
    <property type="entry name" value="Glyco_hydro_53"/>
    <property type="match status" value="1"/>
</dbReference>
<sequence>MKRAIAAFLCVAALLTAPPAHAEGGPLPIRGADVSSLAKSEALGGVYRDAEGRRGDPLRILRAAGLTHIRLKVWVEPADGYNTRPHVLAVARRARAAGLKLLVDFHYSDSWADPSKQNKPAAWAALSFEELRQAVHDHTFDVLDALKRQGTPADLVQVGNELNGGLLWPEGRWDDWQGMAALLNAGSDAVKEVSRATKVVLHLADGADNGLYRWWFDNAVAHGVRFDVIGLSYYPFWHGTLEAFQTNMNDVAARYGKPLLVAETAYPFTTADEDGWENIITSAEPYPGYPATPEGQAAMLRKVSDLVRAVPGGRGLGVFSWEATWTAVRGNGWDPADPASGNAWENQALFGFDDRALPAMRALGGR</sequence>
<evidence type="ECO:0000256" key="6">
    <source>
        <dbReference type="RuleBase" id="RU361192"/>
    </source>
</evidence>
<evidence type="ECO:0000256" key="1">
    <source>
        <dbReference type="ARBA" id="ARBA00001695"/>
    </source>
</evidence>
<keyword evidence="6" id="KW-0732">Signal</keyword>
<dbReference type="EMBL" id="JACIBV010000001">
    <property type="protein sequence ID" value="MBB3726128.1"/>
    <property type="molecule type" value="Genomic_DNA"/>
</dbReference>
<comment type="caution">
    <text evidence="7">The sequence shown here is derived from an EMBL/GenBank/DDBJ whole genome shotgun (WGS) entry which is preliminary data.</text>
</comment>